<feature type="signal peptide" evidence="5">
    <location>
        <begin position="1"/>
        <end position="24"/>
    </location>
</feature>
<evidence type="ECO:0000256" key="5">
    <source>
        <dbReference type="RuleBase" id="RU365005"/>
    </source>
</evidence>
<dbReference type="Gene3D" id="3.40.190.10">
    <property type="entry name" value="Periplasmic binding protein-like II"/>
    <property type="match status" value="2"/>
</dbReference>
<evidence type="ECO:0000313" key="6">
    <source>
        <dbReference type="EMBL" id="HJA89404.1"/>
    </source>
</evidence>
<dbReference type="InterPro" id="IPR006060">
    <property type="entry name" value="Maltose/Cyclodextrin-bd"/>
</dbReference>
<dbReference type="GO" id="GO:0055052">
    <property type="term" value="C:ATP-binding cassette (ABC) transporter complex, substrate-binding subunit-containing"/>
    <property type="evidence" value="ECO:0007669"/>
    <property type="project" value="TreeGrafter"/>
</dbReference>
<dbReference type="GO" id="GO:1901982">
    <property type="term" value="F:maltose binding"/>
    <property type="evidence" value="ECO:0007669"/>
    <property type="project" value="TreeGrafter"/>
</dbReference>
<evidence type="ECO:0000256" key="3">
    <source>
        <dbReference type="ARBA" id="ARBA00022597"/>
    </source>
</evidence>
<reference evidence="6" key="1">
    <citation type="journal article" date="2021" name="PeerJ">
        <title>Extensive microbial diversity within the chicken gut microbiome revealed by metagenomics and culture.</title>
        <authorList>
            <person name="Gilroy R."/>
            <person name="Ravi A."/>
            <person name="Getino M."/>
            <person name="Pursley I."/>
            <person name="Horton D.L."/>
            <person name="Alikhan N.F."/>
            <person name="Baker D."/>
            <person name="Gharbi K."/>
            <person name="Hall N."/>
            <person name="Watson M."/>
            <person name="Adriaenssens E.M."/>
            <person name="Foster-Nyarko E."/>
            <person name="Jarju S."/>
            <person name="Secka A."/>
            <person name="Antonio M."/>
            <person name="Oren A."/>
            <person name="Chaudhuri R.R."/>
            <person name="La Ragione R."/>
            <person name="Hildebrand F."/>
            <person name="Pallen M.J."/>
        </authorList>
    </citation>
    <scope>NUCLEOTIDE SEQUENCE</scope>
    <source>
        <strain evidence="6">CHK171-505</strain>
    </source>
</reference>
<evidence type="ECO:0000256" key="2">
    <source>
        <dbReference type="ARBA" id="ARBA00022448"/>
    </source>
</evidence>
<dbReference type="GO" id="GO:0015144">
    <property type="term" value="F:carbohydrate transmembrane transporter activity"/>
    <property type="evidence" value="ECO:0007669"/>
    <property type="project" value="InterPro"/>
</dbReference>
<comment type="similarity">
    <text evidence="1 5">Belongs to the bacterial solute-binding protein 1 family.</text>
</comment>
<keyword evidence="3 5" id="KW-0762">Sugar transport</keyword>
<dbReference type="SUPFAM" id="SSF53850">
    <property type="entry name" value="Periplasmic binding protein-like II"/>
    <property type="match status" value="1"/>
</dbReference>
<dbReference type="EMBL" id="DWYW01000023">
    <property type="protein sequence ID" value="HJA89404.1"/>
    <property type="molecule type" value="Genomic_DNA"/>
</dbReference>
<feature type="chain" id="PRO_5039760154" description="Maltodextrin-binding protein" evidence="5">
    <location>
        <begin position="25"/>
        <end position="401"/>
    </location>
</feature>
<dbReference type="AlphaFoldDB" id="A0A9D2I099"/>
<reference evidence="6" key="2">
    <citation type="submission" date="2021-04" db="EMBL/GenBank/DDBJ databases">
        <authorList>
            <person name="Gilroy R."/>
        </authorList>
    </citation>
    <scope>NUCLEOTIDE SEQUENCE</scope>
    <source>
        <strain evidence="6">CHK171-505</strain>
    </source>
</reference>
<dbReference type="PRINTS" id="PR00181">
    <property type="entry name" value="MALTOSEBP"/>
</dbReference>
<proteinExistence type="inferred from homology"/>
<keyword evidence="5" id="KW-0449">Lipoprotein</keyword>
<comment type="subcellular location">
    <subcellularLocation>
        <location evidence="5">Cell membrane</location>
        <topology evidence="5">Lipid-anchor</topology>
    </subcellularLocation>
</comment>
<keyword evidence="5" id="KW-1003">Cell membrane</keyword>
<comment type="caution">
    <text evidence="6">The sequence shown here is derived from an EMBL/GenBank/DDBJ whole genome shotgun (WGS) entry which is preliminary data.</text>
</comment>
<gene>
    <name evidence="6" type="ORF">H9948_01320</name>
</gene>
<dbReference type="PANTHER" id="PTHR30061:SF50">
    <property type="entry name" value="MALTOSE_MALTODEXTRIN-BINDING PERIPLASMIC PROTEIN"/>
    <property type="match status" value="1"/>
</dbReference>
<organism evidence="6 7">
    <name type="scientific">Candidatus Jeotgalibaca merdavium</name>
    <dbReference type="NCBI Taxonomy" id="2838627"/>
    <lineage>
        <taxon>Bacteria</taxon>
        <taxon>Bacillati</taxon>
        <taxon>Bacillota</taxon>
        <taxon>Bacilli</taxon>
        <taxon>Lactobacillales</taxon>
        <taxon>Carnobacteriaceae</taxon>
        <taxon>Jeotgalibaca</taxon>
    </lineage>
</organism>
<dbReference type="GO" id="GO:0015768">
    <property type="term" value="P:maltose transport"/>
    <property type="evidence" value="ECO:0007669"/>
    <property type="project" value="TreeGrafter"/>
</dbReference>
<dbReference type="Pfam" id="PF13416">
    <property type="entry name" value="SBP_bac_8"/>
    <property type="match status" value="1"/>
</dbReference>
<keyword evidence="2 5" id="KW-0813">Transport</keyword>
<keyword evidence="4 5" id="KW-0732">Signal</keyword>
<dbReference type="GO" id="GO:0042956">
    <property type="term" value="P:maltodextrin transmembrane transport"/>
    <property type="evidence" value="ECO:0007669"/>
    <property type="project" value="TreeGrafter"/>
</dbReference>
<dbReference type="InterPro" id="IPR006059">
    <property type="entry name" value="SBP"/>
</dbReference>
<evidence type="ECO:0000256" key="1">
    <source>
        <dbReference type="ARBA" id="ARBA00008520"/>
    </source>
</evidence>
<name>A0A9D2I099_9LACT</name>
<evidence type="ECO:0000313" key="7">
    <source>
        <dbReference type="Proteomes" id="UP000886856"/>
    </source>
</evidence>
<dbReference type="CDD" id="cd13586">
    <property type="entry name" value="PBP2_Maltose_binding_like"/>
    <property type="match status" value="1"/>
</dbReference>
<dbReference type="PANTHER" id="PTHR30061">
    <property type="entry name" value="MALTOSE-BINDING PERIPLASMIC PROTEIN"/>
    <property type="match status" value="1"/>
</dbReference>
<protein>
    <recommendedName>
        <fullName evidence="5">Maltodextrin-binding protein</fullName>
    </recommendedName>
</protein>
<sequence>MKRNKLTIKLILSLFAVIILSSCGEKTTDEEASEVSSIQIWTNMETELELLKEYGAKWEEETGNKVEILDIATDIQKFAQASKSKNGPDGIFGLPNDQLANYIEAGLVEEVPESVFENSEYVESSVQSIYFDGKRYAVPIAVETNALFYNTEKINSAPKTFDELVSLAETNGGFQFEATSIYYDLGFLRAFGGYIFSYKDGEYDVNDIGLGTSEAYDYINMLANEYGFFSSDITNDVARGNFQSGETAFYIGGPWDISGFESAGVPFSVAAMPTLNNQSFITPVGTQVGFVSSESLNKQVVWEFYSYLLENMSVDLYNIGGRIPAKITAQNEIQKNPYTDAFLDQIRVGEPLPTVSELGQVWTPFTDNIKLMIQGTTTPDEAAKIIEEQVVEGINMMNEGR</sequence>
<dbReference type="PROSITE" id="PS51257">
    <property type="entry name" value="PROKAR_LIPOPROTEIN"/>
    <property type="match status" value="1"/>
</dbReference>
<dbReference type="Proteomes" id="UP000886856">
    <property type="component" value="Unassembled WGS sequence"/>
</dbReference>
<accession>A0A9D2I099</accession>
<evidence type="ECO:0000256" key="4">
    <source>
        <dbReference type="ARBA" id="ARBA00022729"/>
    </source>
</evidence>
<keyword evidence="5" id="KW-0472">Membrane</keyword>